<comment type="caution">
    <text evidence="1">The sequence shown here is derived from an EMBL/GenBank/DDBJ whole genome shotgun (WGS) entry which is preliminary data.</text>
</comment>
<dbReference type="AlphaFoldDB" id="A0A132ADN5"/>
<organism evidence="1 2">
    <name type="scientific">Sarcoptes scabiei</name>
    <name type="common">Itch mite</name>
    <name type="synonym">Acarus scabiei</name>
    <dbReference type="NCBI Taxonomy" id="52283"/>
    <lineage>
        <taxon>Eukaryota</taxon>
        <taxon>Metazoa</taxon>
        <taxon>Ecdysozoa</taxon>
        <taxon>Arthropoda</taxon>
        <taxon>Chelicerata</taxon>
        <taxon>Arachnida</taxon>
        <taxon>Acari</taxon>
        <taxon>Acariformes</taxon>
        <taxon>Sarcoptiformes</taxon>
        <taxon>Astigmata</taxon>
        <taxon>Psoroptidia</taxon>
        <taxon>Sarcoptoidea</taxon>
        <taxon>Sarcoptidae</taxon>
        <taxon>Sarcoptinae</taxon>
        <taxon>Sarcoptes</taxon>
    </lineage>
</organism>
<dbReference type="Proteomes" id="UP000616769">
    <property type="component" value="Unassembled WGS sequence"/>
</dbReference>
<protein>
    <submittedName>
        <fullName evidence="1">Uncharacterized protein</fullName>
    </submittedName>
</protein>
<sequence>MIGNRDFDDVNKSREKLMAIKIEIKRFLWPFVILNQIYLRIEVHKTIRRSSSLSSLHLRLGYSNHKTVGDLHLGYH</sequence>
<evidence type="ECO:0000313" key="1">
    <source>
        <dbReference type="EMBL" id="KPM09094.1"/>
    </source>
</evidence>
<name>A0A132ADN5_SARSC</name>
<proteinExistence type="predicted"/>
<reference evidence="1 2" key="1">
    <citation type="journal article" date="2015" name="Parasit. Vectors">
        <title>Draft genome of the scabies mite.</title>
        <authorList>
            <person name="Rider S.D.Jr."/>
            <person name="Morgan M.S."/>
            <person name="Arlian L.G."/>
        </authorList>
    </citation>
    <scope>NUCLEOTIDE SEQUENCE [LARGE SCALE GENOMIC DNA]</scope>
    <source>
        <strain evidence="1">Arlian Lab</strain>
    </source>
</reference>
<accession>A0A132ADN5</accession>
<gene>
    <name evidence="1" type="ORF">QR98_0076250</name>
</gene>
<dbReference type="VEuPathDB" id="VectorBase:SSCA004757"/>
<evidence type="ECO:0000313" key="2">
    <source>
        <dbReference type="Proteomes" id="UP000616769"/>
    </source>
</evidence>
<dbReference type="EMBL" id="JXLN01013115">
    <property type="protein sequence ID" value="KPM09094.1"/>
    <property type="molecule type" value="Genomic_DNA"/>
</dbReference>